<keyword evidence="1" id="KW-0472">Membrane</keyword>
<protein>
    <submittedName>
        <fullName evidence="2">Uncharacterized protein</fullName>
    </submittedName>
</protein>
<reference evidence="2 3" key="1">
    <citation type="submission" date="2024-05" db="EMBL/GenBank/DDBJ databases">
        <title>Burkholderia sp. Nov. a novel bacteria isolated from rhizosphere soil of Camellia sinensis.</title>
        <authorList>
            <person name="Dong Y."/>
        </authorList>
    </citation>
    <scope>NUCLEOTIDE SEQUENCE [LARGE SCALE GENOMIC DNA]</scope>
    <source>
        <strain evidence="2 3">GS2Y</strain>
    </source>
</reference>
<accession>A0ABU9WIS1</accession>
<dbReference type="RefSeq" id="WP_343492364.1">
    <property type="nucleotide sequence ID" value="NZ_JBCPYA010000004.1"/>
</dbReference>
<comment type="caution">
    <text evidence="2">The sequence shown here is derived from an EMBL/GenBank/DDBJ whole genome shotgun (WGS) entry which is preliminary data.</text>
</comment>
<name>A0ABU9WIS1_9BURK</name>
<keyword evidence="1" id="KW-0812">Transmembrane</keyword>
<feature type="transmembrane region" description="Helical" evidence="1">
    <location>
        <begin position="18"/>
        <end position="36"/>
    </location>
</feature>
<proteinExistence type="predicted"/>
<sequence>MVNPVSGNPNYLPTWPRLSQEVIATTVGVLVAAWIISKVPAAKKLVDGNSIWSTEQTLFPTP</sequence>
<organism evidence="2 3">
    <name type="scientific">Burkholderia theae</name>
    <dbReference type="NCBI Taxonomy" id="3143496"/>
    <lineage>
        <taxon>Bacteria</taxon>
        <taxon>Pseudomonadati</taxon>
        <taxon>Pseudomonadota</taxon>
        <taxon>Betaproteobacteria</taxon>
        <taxon>Burkholderiales</taxon>
        <taxon>Burkholderiaceae</taxon>
        <taxon>Burkholderia</taxon>
    </lineage>
</organism>
<evidence type="ECO:0000256" key="1">
    <source>
        <dbReference type="SAM" id="Phobius"/>
    </source>
</evidence>
<evidence type="ECO:0000313" key="3">
    <source>
        <dbReference type="Proteomes" id="UP001466933"/>
    </source>
</evidence>
<keyword evidence="3" id="KW-1185">Reference proteome</keyword>
<dbReference type="EMBL" id="JBCPYA010000004">
    <property type="protein sequence ID" value="MEN2471062.1"/>
    <property type="molecule type" value="Genomic_DNA"/>
</dbReference>
<gene>
    <name evidence="2" type="ORF">VOI36_14285</name>
</gene>
<keyword evidence="1" id="KW-1133">Transmembrane helix</keyword>
<dbReference type="Proteomes" id="UP001466933">
    <property type="component" value="Unassembled WGS sequence"/>
</dbReference>
<evidence type="ECO:0000313" key="2">
    <source>
        <dbReference type="EMBL" id="MEN2471062.1"/>
    </source>
</evidence>